<evidence type="ECO:0000256" key="1">
    <source>
        <dbReference type="SAM" id="MobiDB-lite"/>
    </source>
</evidence>
<dbReference type="OrthoDB" id="5407894at2759"/>
<feature type="compositionally biased region" description="Low complexity" evidence="1">
    <location>
        <begin position="239"/>
        <end position="268"/>
    </location>
</feature>
<reference evidence="2" key="1">
    <citation type="journal article" date="2020" name="Stud. Mycol.">
        <title>101 Dothideomycetes genomes: a test case for predicting lifestyles and emergence of pathogens.</title>
        <authorList>
            <person name="Haridas S."/>
            <person name="Albert R."/>
            <person name="Binder M."/>
            <person name="Bloem J."/>
            <person name="Labutti K."/>
            <person name="Salamov A."/>
            <person name="Andreopoulos B."/>
            <person name="Baker S."/>
            <person name="Barry K."/>
            <person name="Bills G."/>
            <person name="Bluhm B."/>
            <person name="Cannon C."/>
            <person name="Castanera R."/>
            <person name="Culley D."/>
            <person name="Daum C."/>
            <person name="Ezra D."/>
            <person name="Gonzalez J."/>
            <person name="Henrissat B."/>
            <person name="Kuo A."/>
            <person name="Liang C."/>
            <person name="Lipzen A."/>
            <person name="Lutzoni F."/>
            <person name="Magnuson J."/>
            <person name="Mondo S."/>
            <person name="Nolan M."/>
            <person name="Ohm R."/>
            <person name="Pangilinan J."/>
            <person name="Park H.-J."/>
            <person name="Ramirez L."/>
            <person name="Alfaro M."/>
            <person name="Sun H."/>
            <person name="Tritt A."/>
            <person name="Yoshinaga Y."/>
            <person name="Zwiers L.-H."/>
            <person name="Turgeon B."/>
            <person name="Goodwin S."/>
            <person name="Spatafora J."/>
            <person name="Crous P."/>
            <person name="Grigoriev I."/>
        </authorList>
    </citation>
    <scope>NUCLEOTIDE SEQUENCE</scope>
    <source>
        <strain evidence="2">CBS 113979</strain>
    </source>
</reference>
<evidence type="ECO:0000313" key="3">
    <source>
        <dbReference type="Proteomes" id="UP000800041"/>
    </source>
</evidence>
<gene>
    <name evidence="2" type="ORF">K402DRAFT_176306</name>
</gene>
<organism evidence="2 3">
    <name type="scientific">Aulographum hederae CBS 113979</name>
    <dbReference type="NCBI Taxonomy" id="1176131"/>
    <lineage>
        <taxon>Eukaryota</taxon>
        <taxon>Fungi</taxon>
        <taxon>Dikarya</taxon>
        <taxon>Ascomycota</taxon>
        <taxon>Pezizomycotina</taxon>
        <taxon>Dothideomycetes</taxon>
        <taxon>Pleosporomycetidae</taxon>
        <taxon>Aulographales</taxon>
        <taxon>Aulographaceae</taxon>
    </lineage>
</organism>
<feature type="compositionally biased region" description="Basic and acidic residues" evidence="1">
    <location>
        <begin position="10"/>
        <end position="21"/>
    </location>
</feature>
<name>A0A6G1GR32_9PEZI</name>
<feature type="region of interest" description="Disordered" evidence="1">
    <location>
        <begin position="1"/>
        <end position="40"/>
    </location>
</feature>
<dbReference type="AlphaFoldDB" id="A0A6G1GR32"/>
<protein>
    <submittedName>
        <fullName evidence="2">Uncharacterized protein</fullName>
    </submittedName>
</protein>
<accession>A0A6G1GR32</accession>
<dbReference type="Proteomes" id="UP000800041">
    <property type="component" value="Unassembled WGS sequence"/>
</dbReference>
<proteinExistence type="predicted"/>
<sequence>MSNGNPHSHLGSDGDHRDISRLDSLGLSLSPTHEDVASQSSAHVLPMYGRPSHIYPHVLDPPLPDIIPLPSAYPRSYSEKSTPSHEIQPDLGMEGVVGVSLFSTDIGRSTSPSIKHNLRLPSFDMLGIASPHPDRIAPNPEQRFTPIGAGPLSRPDDPLHANSPALARGLLPPFSPRSDALSACSTDPPAKPVCPPTSAFTPPADPGAVDWSAGIAKITTAAMESPTPTDPEKTTPGTGEQPPSSDSSEQQQQQHQHSGADSSGAPAGSWLSAPLEAIVANLDIDGGASSSVKVLSHALPLPSVIGHCFPSVVGSIHDQLASRTTVIQLFHAIPGRFNLQDLPASPPSTPGPAIGGVDYFTSKIFDSAVPITDYQADAKNSPTISRPVVPPSSVNVSIVERYIPPTTPNEFSGMFSNPKRSLLRDRFIELSSDNGILLLIYPTKRGGRTFMDEYLGPIIDPLLRSMVVMHGLSSDLGSQLGLMPAVDQLWDYDTLLGKIEKFCREMSVSTTNDDVPKSGHHTYSILHASAEVVHPERTVWAKDWWVKQEKTRVKEAVNKYYRLAKNLPNETETMPTHLYQQVLDGVGDRPYPSGNPATGIEVGVFVIRKSS</sequence>
<evidence type="ECO:0000313" key="2">
    <source>
        <dbReference type="EMBL" id="KAF1983272.1"/>
    </source>
</evidence>
<feature type="compositionally biased region" description="Polar residues" evidence="1">
    <location>
        <begin position="27"/>
        <end position="40"/>
    </location>
</feature>
<keyword evidence="3" id="KW-1185">Reference proteome</keyword>
<feature type="region of interest" description="Disordered" evidence="1">
    <location>
        <begin position="151"/>
        <end position="268"/>
    </location>
</feature>
<dbReference type="EMBL" id="ML977176">
    <property type="protein sequence ID" value="KAF1983272.1"/>
    <property type="molecule type" value="Genomic_DNA"/>
</dbReference>